<sequence>MSDSKKPTVSEIKAREGAVASNPLSNVGYLLDLVERMGETLKKFAGDRVWCEHCAITFEFNGTMTHEEHCPVPKARALLEESKK</sequence>
<name>A0A0F9EZQ5_9ZZZZ</name>
<dbReference type="AlphaFoldDB" id="A0A0F9EZQ5"/>
<comment type="caution">
    <text evidence="1">The sequence shown here is derived from an EMBL/GenBank/DDBJ whole genome shotgun (WGS) entry which is preliminary data.</text>
</comment>
<dbReference type="EMBL" id="LAZR01034808">
    <property type="protein sequence ID" value="KKL43017.1"/>
    <property type="molecule type" value="Genomic_DNA"/>
</dbReference>
<organism evidence="1">
    <name type="scientific">marine sediment metagenome</name>
    <dbReference type="NCBI Taxonomy" id="412755"/>
    <lineage>
        <taxon>unclassified sequences</taxon>
        <taxon>metagenomes</taxon>
        <taxon>ecological metagenomes</taxon>
    </lineage>
</organism>
<evidence type="ECO:0000313" key="1">
    <source>
        <dbReference type="EMBL" id="KKL43017.1"/>
    </source>
</evidence>
<accession>A0A0F9EZQ5</accession>
<reference evidence="1" key="1">
    <citation type="journal article" date="2015" name="Nature">
        <title>Complex archaea that bridge the gap between prokaryotes and eukaryotes.</title>
        <authorList>
            <person name="Spang A."/>
            <person name="Saw J.H."/>
            <person name="Jorgensen S.L."/>
            <person name="Zaremba-Niedzwiedzka K."/>
            <person name="Martijn J."/>
            <person name="Lind A.E."/>
            <person name="van Eijk R."/>
            <person name="Schleper C."/>
            <person name="Guy L."/>
            <person name="Ettema T.J."/>
        </authorList>
    </citation>
    <scope>NUCLEOTIDE SEQUENCE</scope>
</reference>
<gene>
    <name evidence="1" type="ORF">LCGC14_2367020</name>
</gene>
<protein>
    <submittedName>
        <fullName evidence="1">Uncharacterized protein</fullName>
    </submittedName>
</protein>
<proteinExistence type="predicted"/>